<dbReference type="PANTHER" id="PTHR43129:SF1">
    <property type="entry name" value="FOSMIDOMYCIN RESISTANCE PROTEIN"/>
    <property type="match status" value="1"/>
</dbReference>
<protein>
    <submittedName>
        <fullName evidence="6">MFS transporter</fullName>
    </submittedName>
</protein>
<gene>
    <name evidence="6" type="ORF">I6G66_24320</name>
</gene>
<dbReference type="RefSeq" id="WP_034397211.1">
    <property type="nucleotide sequence ID" value="NZ_CP065668.1"/>
</dbReference>
<keyword evidence="3 5" id="KW-0472">Membrane</keyword>
<dbReference type="InterPro" id="IPR036259">
    <property type="entry name" value="MFS_trans_sf"/>
</dbReference>
<keyword evidence="2 5" id="KW-1133">Transmembrane helix</keyword>
<dbReference type="SUPFAM" id="SSF103473">
    <property type="entry name" value="MFS general substrate transporter"/>
    <property type="match status" value="1"/>
</dbReference>
<evidence type="ECO:0000256" key="5">
    <source>
        <dbReference type="SAM" id="Phobius"/>
    </source>
</evidence>
<dbReference type="CDD" id="cd17478">
    <property type="entry name" value="MFS_FsR"/>
    <property type="match status" value="1"/>
</dbReference>
<evidence type="ECO:0000256" key="3">
    <source>
        <dbReference type="ARBA" id="ARBA00023136"/>
    </source>
</evidence>
<dbReference type="PANTHER" id="PTHR43129">
    <property type="entry name" value="FOSMIDOMYCIN RESISTANCE PROTEIN"/>
    <property type="match status" value="1"/>
</dbReference>
<evidence type="ECO:0000313" key="6">
    <source>
        <dbReference type="EMBL" id="QPS07373.1"/>
    </source>
</evidence>
<proteinExistence type="predicted"/>
<evidence type="ECO:0000256" key="4">
    <source>
        <dbReference type="SAM" id="MobiDB-lite"/>
    </source>
</evidence>
<feature type="transmembrane region" description="Helical" evidence="5">
    <location>
        <begin position="243"/>
        <end position="270"/>
    </location>
</feature>
<feature type="transmembrane region" description="Helical" evidence="5">
    <location>
        <begin position="282"/>
        <end position="302"/>
    </location>
</feature>
<feature type="region of interest" description="Disordered" evidence="4">
    <location>
        <begin position="1"/>
        <end position="29"/>
    </location>
</feature>
<dbReference type="GO" id="GO:0005886">
    <property type="term" value="C:plasma membrane"/>
    <property type="evidence" value="ECO:0007669"/>
    <property type="project" value="TreeGrafter"/>
</dbReference>
<dbReference type="EMBL" id="CP065668">
    <property type="protein sequence ID" value="QPS07373.1"/>
    <property type="molecule type" value="Genomic_DNA"/>
</dbReference>
<feature type="transmembrane region" description="Helical" evidence="5">
    <location>
        <begin position="331"/>
        <end position="354"/>
    </location>
</feature>
<reference evidence="6 7" key="1">
    <citation type="submission" date="2020-12" db="EMBL/GenBank/DDBJ databases">
        <title>FDA dAtabase for Regulatory Grade micrObial Sequences (FDA-ARGOS): Supporting development and validation of Infectious Disease Dx tests.</title>
        <authorList>
            <person name="Sproer C."/>
            <person name="Gronow S."/>
            <person name="Severitt S."/>
            <person name="Schroder I."/>
            <person name="Tallon L."/>
            <person name="Sadzewicz L."/>
            <person name="Zhao X."/>
            <person name="Boylan J."/>
            <person name="Ott S."/>
            <person name="Bowen H."/>
            <person name="Vavikolanu K."/>
            <person name="Mehta A."/>
            <person name="Aluvathingal J."/>
            <person name="Nadendla S."/>
            <person name="Lowell S."/>
            <person name="Myers T."/>
            <person name="Yan Y."/>
            <person name="Sichtig H."/>
        </authorList>
    </citation>
    <scope>NUCLEOTIDE SEQUENCE [LARGE SCALE GENOMIC DNA]</scope>
    <source>
        <strain evidence="6 7">FDAARGOS_909</strain>
    </source>
</reference>
<evidence type="ECO:0000256" key="1">
    <source>
        <dbReference type="ARBA" id="ARBA00022692"/>
    </source>
</evidence>
<accession>A0A080NTS4</accession>
<feature type="transmembrane region" description="Helical" evidence="5">
    <location>
        <begin position="106"/>
        <end position="124"/>
    </location>
</feature>
<feature type="transmembrane region" description="Helical" evidence="5">
    <location>
        <begin position="309"/>
        <end position="325"/>
    </location>
</feature>
<dbReference type="Pfam" id="PF07690">
    <property type="entry name" value="MFS_1"/>
    <property type="match status" value="1"/>
</dbReference>
<dbReference type="InterPro" id="IPR020846">
    <property type="entry name" value="MFS_dom"/>
</dbReference>
<dbReference type="InterPro" id="IPR011701">
    <property type="entry name" value="MFS"/>
</dbReference>
<keyword evidence="1 5" id="KW-0812">Transmembrane</keyword>
<evidence type="ECO:0000313" key="7">
    <source>
        <dbReference type="Proteomes" id="UP000594778"/>
    </source>
</evidence>
<feature type="transmembrane region" description="Helical" evidence="5">
    <location>
        <begin position="366"/>
        <end position="389"/>
    </location>
</feature>
<dbReference type="AlphaFoldDB" id="A0A080NTS4"/>
<organism evidence="6 7">
    <name type="scientific">Delftia acidovorans</name>
    <name type="common">Pseudomonas acidovorans</name>
    <name type="synonym">Comamonas acidovorans</name>
    <dbReference type="NCBI Taxonomy" id="80866"/>
    <lineage>
        <taxon>Bacteria</taxon>
        <taxon>Pseudomonadati</taxon>
        <taxon>Pseudomonadota</taxon>
        <taxon>Betaproteobacteria</taxon>
        <taxon>Burkholderiales</taxon>
        <taxon>Comamonadaceae</taxon>
        <taxon>Delftia</taxon>
    </lineage>
</organism>
<dbReference type="PROSITE" id="PS50850">
    <property type="entry name" value="MFS"/>
    <property type="match status" value="1"/>
</dbReference>
<feature type="transmembrane region" description="Helical" evidence="5">
    <location>
        <begin position="37"/>
        <end position="59"/>
    </location>
</feature>
<dbReference type="Gene3D" id="1.20.1250.20">
    <property type="entry name" value="MFS general substrate transporter like domains"/>
    <property type="match status" value="2"/>
</dbReference>
<feature type="compositionally biased region" description="Low complexity" evidence="4">
    <location>
        <begin position="15"/>
        <end position="29"/>
    </location>
</feature>
<feature type="transmembrane region" description="Helical" evidence="5">
    <location>
        <begin position="194"/>
        <end position="213"/>
    </location>
</feature>
<dbReference type="Proteomes" id="UP000594778">
    <property type="component" value="Chromosome"/>
</dbReference>
<dbReference type="GO" id="GO:0022857">
    <property type="term" value="F:transmembrane transporter activity"/>
    <property type="evidence" value="ECO:0007669"/>
    <property type="project" value="InterPro"/>
</dbReference>
<evidence type="ECO:0000256" key="2">
    <source>
        <dbReference type="ARBA" id="ARBA00022989"/>
    </source>
</evidence>
<feature type="transmembrane region" description="Helical" evidence="5">
    <location>
        <begin position="79"/>
        <end position="99"/>
    </location>
</feature>
<name>A0A080NTS4_DELAC</name>
<feature type="transmembrane region" description="Helical" evidence="5">
    <location>
        <begin position="395"/>
        <end position="414"/>
    </location>
</feature>
<sequence>MTSNTTTLGAPGELGAPATHAHPAPAHPAPGHAAQGFLLRIVGAAAFAHLLNDLIQAVLPAVYPMLKTEFSLSFAQIGWISLVYQVTASLLQPWIGLYTDKHPKPYLLPLGMVVTLVGVGLLALSTSYPMLLAAASLIGVGSSTFHPEASRVARLASGGRFGTAQSTFQVGGNTGSAIGPLMVAAIVIPFGQHAIAWFMLVALLAIWVLLRITHWRLHHAPAKVVAAGQHALTALNRSQVIRAVTVICVLMFAKFVYIAAFANYFTFYLIERFALPVQQSQLYLFAFLAAVAAGTFAGGPVGDRIGRKAVIWVSFLGVAPFALLLPHADLFWTAVLSIVIGLVMSSAFAALVVYAQEAVPGRVGLVSGLMFGLMFGIGGLGAAGMGNLADTHGIVWVYSLVAYLPLLGLATAFLPETRARRR</sequence>